<dbReference type="PROSITE" id="PS00671">
    <property type="entry name" value="D_2_HYDROXYACID_DH_3"/>
    <property type="match status" value="1"/>
</dbReference>
<evidence type="ECO:0000313" key="7">
    <source>
        <dbReference type="EMBL" id="MFO7192111.1"/>
    </source>
</evidence>
<dbReference type="InterPro" id="IPR029753">
    <property type="entry name" value="D-isomer_DH_CS"/>
</dbReference>
<comment type="caution">
    <text evidence="8">The sequence shown here is derived from an EMBL/GenBank/DDBJ whole genome shotgun (WGS) entry which is preliminary data.</text>
</comment>
<organism evidence="8">
    <name type="scientific">Thermocrispum agreste</name>
    <dbReference type="NCBI Taxonomy" id="37925"/>
    <lineage>
        <taxon>Bacteria</taxon>
        <taxon>Bacillati</taxon>
        <taxon>Actinomycetota</taxon>
        <taxon>Actinomycetes</taxon>
        <taxon>Pseudonocardiales</taxon>
        <taxon>Pseudonocardiaceae</taxon>
        <taxon>Thermocrispum</taxon>
    </lineage>
</organism>
<dbReference type="InterPro" id="IPR006139">
    <property type="entry name" value="D-isomer_2_OHA_DH_cat_dom"/>
</dbReference>
<evidence type="ECO:0000313" key="8">
    <source>
        <dbReference type="EMBL" id="PZN01590.1"/>
    </source>
</evidence>
<dbReference type="PANTHER" id="PTHR43333">
    <property type="entry name" value="2-HACID_DH_C DOMAIN-CONTAINING PROTEIN"/>
    <property type="match status" value="1"/>
</dbReference>
<dbReference type="SUPFAM" id="SSF52283">
    <property type="entry name" value="Formate/glycerate dehydrogenase catalytic domain-like"/>
    <property type="match status" value="1"/>
</dbReference>
<dbReference type="Pfam" id="PF02826">
    <property type="entry name" value="2-Hacid_dh_C"/>
    <property type="match status" value="1"/>
</dbReference>
<reference evidence="7 9" key="3">
    <citation type="journal article" date="2021" name="BMC Genomics">
        <title>Genome-resolved metagenome and metatranscriptome analyses of thermophilic composting reveal key bacterial players and their metabolic interactions.</title>
        <authorList>
            <person name="Braga L.P.P."/>
            <person name="Pereira R.V."/>
            <person name="Martins L.F."/>
            <person name="Moura L.M.S."/>
            <person name="Sanchez F.B."/>
            <person name="Patane J.S.L."/>
            <person name="da Silva A.M."/>
            <person name="Setubal J.C."/>
        </authorList>
    </citation>
    <scope>NUCLEOTIDE SEQUENCE [LARGE SCALE GENOMIC DNA]</scope>
    <source>
        <strain evidence="7">ZC4RG45</strain>
    </source>
</reference>
<dbReference type="EMBL" id="QGUI02000073">
    <property type="protein sequence ID" value="MFO7192111.1"/>
    <property type="molecule type" value="Genomic_DNA"/>
</dbReference>
<dbReference type="InterPro" id="IPR036291">
    <property type="entry name" value="NAD(P)-bd_dom_sf"/>
</dbReference>
<dbReference type="EMBL" id="QGUI01000004">
    <property type="protein sequence ID" value="PZN01590.1"/>
    <property type="molecule type" value="Genomic_DNA"/>
</dbReference>
<feature type="domain" description="D-isomer specific 2-hydroxyacid dehydrogenase NAD-binding" evidence="6">
    <location>
        <begin position="89"/>
        <end position="263"/>
    </location>
</feature>
<name>A0A2W4LK44_9PSEU</name>
<sequence length="307" mass="33850">MAEVERLAEVRYVRADGLRDALAGADVLFVWDFFSPAVRAAWPAADKLQWVHVASAGVDAILFDDLRDSDVVLTNSRGVFDDAIAEYVLGLVIAFAKDFPRTLQLQRERRWEWRETERVGGRKALVVGTGPIGAAIARLLRAVGIEVRGAGRRAREDDPDFGIVHSSAELPDHVGWADFVIAVLPLTDETRGMFDRRVFAAMKPTARFINVGRGEHVVTEDLIAALRAGELAGAALDVFDQEPLPSESPLWTMENVVVSPHMSGDTVGWKDTLARVFVANFRRWIAGEPLHNVVDKKRGYVPTGGSR</sequence>
<dbReference type="Pfam" id="PF00389">
    <property type="entry name" value="2-Hacid_dh"/>
    <property type="match status" value="1"/>
</dbReference>
<evidence type="ECO:0000256" key="3">
    <source>
        <dbReference type="ARBA" id="ARBA00023027"/>
    </source>
</evidence>
<evidence type="ECO:0000256" key="4">
    <source>
        <dbReference type="RuleBase" id="RU003719"/>
    </source>
</evidence>
<dbReference type="SUPFAM" id="SSF51735">
    <property type="entry name" value="NAD(P)-binding Rossmann-fold domains"/>
    <property type="match status" value="1"/>
</dbReference>
<dbReference type="CDD" id="cd05300">
    <property type="entry name" value="2-Hacid_dh_1"/>
    <property type="match status" value="1"/>
</dbReference>
<comment type="similarity">
    <text evidence="1 4">Belongs to the D-isomer specific 2-hydroxyacid dehydrogenase family.</text>
</comment>
<accession>A0A2W4LK44</accession>
<dbReference type="Gene3D" id="3.40.50.720">
    <property type="entry name" value="NAD(P)-binding Rossmann-like Domain"/>
    <property type="match status" value="2"/>
</dbReference>
<reference evidence="8" key="2">
    <citation type="submission" date="2018-05" db="EMBL/GenBank/DDBJ databases">
        <authorList>
            <person name="Lanie J.A."/>
            <person name="Ng W.-L."/>
            <person name="Kazmierczak K.M."/>
            <person name="Andrzejewski T.M."/>
            <person name="Davidsen T.M."/>
            <person name="Wayne K.J."/>
            <person name="Tettelin H."/>
            <person name="Glass J.I."/>
            <person name="Rusch D."/>
            <person name="Podicherti R."/>
            <person name="Tsui H.-C.T."/>
            <person name="Winkler M.E."/>
        </authorList>
    </citation>
    <scope>NUCLEOTIDE SEQUENCE</scope>
    <source>
        <strain evidence="8">ZC4RG45</strain>
    </source>
</reference>
<dbReference type="GO" id="GO:0051287">
    <property type="term" value="F:NAD binding"/>
    <property type="evidence" value="ECO:0007669"/>
    <property type="project" value="InterPro"/>
</dbReference>
<dbReference type="InterPro" id="IPR006140">
    <property type="entry name" value="D-isomer_DH_NAD-bd"/>
</dbReference>
<feature type="domain" description="D-isomer specific 2-hydroxyacid dehydrogenase catalytic" evidence="5">
    <location>
        <begin position="16"/>
        <end position="294"/>
    </location>
</feature>
<evidence type="ECO:0000256" key="1">
    <source>
        <dbReference type="ARBA" id="ARBA00005854"/>
    </source>
</evidence>
<gene>
    <name evidence="8" type="ORF">DIU77_00170</name>
    <name evidence="7" type="ORF">DIU77_007705</name>
</gene>
<dbReference type="STRING" id="1111738.GCA_000427905_02895"/>
<reference evidence="7" key="1">
    <citation type="submission" date="2018-05" db="EMBL/GenBank/DDBJ databases">
        <authorList>
            <person name="Moura L."/>
            <person name="Setubal J.C."/>
        </authorList>
    </citation>
    <scope>NUCLEOTIDE SEQUENCE</scope>
    <source>
        <strain evidence="7">ZC4RG45</strain>
    </source>
</reference>
<keyword evidence="2 4" id="KW-0560">Oxidoreductase</keyword>
<protein>
    <submittedName>
        <fullName evidence="8">D-2-hydroxyacid dehydrogenase</fullName>
    </submittedName>
</protein>
<evidence type="ECO:0000256" key="2">
    <source>
        <dbReference type="ARBA" id="ARBA00023002"/>
    </source>
</evidence>
<evidence type="ECO:0000259" key="6">
    <source>
        <dbReference type="Pfam" id="PF02826"/>
    </source>
</evidence>
<dbReference type="AlphaFoldDB" id="A0A2W4LK44"/>
<dbReference type="PANTHER" id="PTHR43333:SF1">
    <property type="entry name" value="D-ISOMER SPECIFIC 2-HYDROXYACID DEHYDROGENASE NAD-BINDING DOMAIN-CONTAINING PROTEIN"/>
    <property type="match status" value="1"/>
</dbReference>
<keyword evidence="3" id="KW-0520">NAD</keyword>
<proteinExistence type="inferred from homology"/>
<dbReference type="Proteomes" id="UP000249324">
    <property type="component" value="Unassembled WGS sequence"/>
</dbReference>
<dbReference type="GO" id="GO:0016616">
    <property type="term" value="F:oxidoreductase activity, acting on the CH-OH group of donors, NAD or NADP as acceptor"/>
    <property type="evidence" value="ECO:0007669"/>
    <property type="project" value="InterPro"/>
</dbReference>
<evidence type="ECO:0000313" key="9">
    <source>
        <dbReference type="Proteomes" id="UP000249324"/>
    </source>
</evidence>
<evidence type="ECO:0000259" key="5">
    <source>
        <dbReference type="Pfam" id="PF00389"/>
    </source>
</evidence>
<reference evidence="7" key="4">
    <citation type="submission" date="2023-08" db="EMBL/GenBank/DDBJ databases">
        <authorList>
            <person name="Guima S.E.S."/>
            <person name="Martins L.F."/>
            <person name="Silva A.M."/>
            <person name="Setubal J.C."/>
        </authorList>
    </citation>
    <scope>NUCLEOTIDE SEQUENCE</scope>
    <source>
        <strain evidence="7">ZC4RG45</strain>
    </source>
</reference>